<feature type="domain" description="Carbohydrate kinase FGGY C-terminal" evidence="6">
    <location>
        <begin position="259"/>
        <end position="455"/>
    </location>
</feature>
<keyword evidence="3 4" id="KW-0418">Kinase</keyword>
<comment type="caution">
    <text evidence="7">The sequence shown here is derived from an EMBL/GenBank/DDBJ whole genome shotgun (WGS) entry which is preliminary data.</text>
</comment>
<dbReference type="PROSITE" id="PS00933">
    <property type="entry name" value="FGGY_KINASES_1"/>
    <property type="match status" value="1"/>
</dbReference>
<dbReference type="PIRSF" id="PIRSF000538">
    <property type="entry name" value="GlpK"/>
    <property type="match status" value="1"/>
</dbReference>
<dbReference type="PANTHER" id="PTHR43095">
    <property type="entry name" value="SUGAR KINASE"/>
    <property type="match status" value="1"/>
</dbReference>
<dbReference type="Pfam" id="PF00370">
    <property type="entry name" value="FGGY_N"/>
    <property type="match status" value="1"/>
</dbReference>
<evidence type="ECO:0000256" key="4">
    <source>
        <dbReference type="RuleBase" id="RU003733"/>
    </source>
</evidence>
<evidence type="ECO:0000259" key="6">
    <source>
        <dbReference type="Pfam" id="PF02782"/>
    </source>
</evidence>
<evidence type="ECO:0000256" key="3">
    <source>
        <dbReference type="ARBA" id="ARBA00022777"/>
    </source>
</evidence>
<proteinExistence type="inferred from homology"/>
<dbReference type="InterPro" id="IPR050406">
    <property type="entry name" value="FGGY_Carb_Kinase"/>
</dbReference>
<keyword evidence="2 4" id="KW-0808">Transferase</keyword>
<dbReference type="GO" id="GO:0005975">
    <property type="term" value="P:carbohydrate metabolic process"/>
    <property type="evidence" value="ECO:0007669"/>
    <property type="project" value="InterPro"/>
</dbReference>
<dbReference type="GO" id="GO:0016773">
    <property type="term" value="F:phosphotransferase activity, alcohol group as acceptor"/>
    <property type="evidence" value="ECO:0007669"/>
    <property type="project" value="InterPro"/>
</dbReference>
<dbReference type="InterPro" id="IPR018483">
    <property type="entry name" value="Carb_kinase_FGGY_CS"/>
</dbReference>
<dbReference type="CDD" id="cd07770">
    <property type="entry name" value="ASKHA_NBD_FGGY_GntK"/>
    <property type="match status" value="1"/>
</dbReference>
<dbReference type="Gene3D" id="3.30.420.40">
    <property type="match status" value="2"/>
</dbReference>
<evidence type="ECO:0000256" key="1">
    <source>
        <dbReference type="ARBA" id="ARBA00009156"/>
    </source>
</evidence>
<evidence type="ECO:0000313" key="8">
    <source>
        <dbReference type="Proteomes" id="UP000244240"/>
    </source>
</evidence>
<accession>A0A2T6BUB0</accession>
<dbReference type="SUPFAM" id="SSF53067">
    <property type="entry name" value="Actin-like ATPase domain"/>
    <property type="match status" value="2"/>
</dbReference>
<evidence type="ECO:0000259" key="5">
    <source>
        <dbReference type="Pfam" id="PF00370"/>
    </source>
</evidence>
<keyword evidence="8" id="KW-1185">Reference proteome</keyword>
<dbReference type="InterPro" id="IPR018484">
    <property type="entry name" value="FGGY_N"/>
</dbReference>
<dbReference type="GO" id="GO:0016301">
    <property type="term" value="F:kinase activity"/>
    <property type="evidence" value="ECO:0007669"/>
    <property type="project" value="UniProtKB-KW"/>
</dbReference>
<evidence type="ECO:0000313" key="7">
    <source>
        <dbReference type="EMBL" id="PTX59652.1"/>
    </source>
</evidence>
<dbReference type="PROSITE" id="PS00445">
    <property type="entry name" value="FGGY_KINASES_2"/>
    <property type="match status" value="1"/>
</dbReference>
<protein>
    <submittedName>
        <fullName evidence="7">Gluconate kinase (FGGY family)</fullName>
    </submittedName>
</protein>
<dbReference type="Proteomes" id="UP000244240">
    <property type="component" value="Unassembled WGS sequence"/>
</dbReference>
<dbReference type="InterPro" id="IPR018485">
    <property type="entry name" value="FGGY_C"/>
</dbReference>
<sequence>MRERDIVIGLDIGTTSTKAVVFDSGGNIRGAKSVGYPLHRPQPLWAEQDPDDILEAACRAIREAMERSGTAPESVAAVGISSAMHSLLAVDGSGRPLTPIITWADLRSGEISRRLRQTDTGRGIYRRTGTPVHPMAPLSKLIWMRKEAADPFAQAERWISIKEYLISRWFSQYVVDTSIASATGLLNLETLDWDKEALELAGIRREQLSRIVPSTFVLEGMVPRWAERMGLSPDTPWVVGAGDGVLANLGVGAVRPGEAAITIGTSGAFRTVTNRPVTDPHSRTFCYALAEGFWVAGGATNNGGILLRWLNEGFFHDEEEVADPVLKEASLEQTARLAESVPPGAEGLLFHPFLSGERAPWWNPDARGMFFGIGMHHRKEHFVRAVLEGVCFSIFSIGKALEELTGPASDIRISGGFVRFPLWPRILCDILGRELQVPETEEASAAGAAYLALFAVGKVRSLDGIRNWTRIRQHLKPDLSQQKIYRERYEVYERLYRKLEDEYREIAQFHSK</sequence>
<dbReference type="EMBL" id="QBKR01000011">
    <property type="protein sequence ID" value="PTX59652.1"/>
    <property type="molecule type" value="Genomic_DNA"/>
</dbReference>
<feature type="domain" description="Carbohydrate kinase FGGY N-terminal" evidence="5">
    <location>
        <begin position="6"/>
        <end position="250"/>
    </location>
</feature>
<dbReference type="RefSeq" id="WP_108023479.1">
    <property type="nucleotide sequence ID" value="NZ_QBKR01000011.1"/>
</dbReference>
<evidence type="ECO:0000256" key="2">
    <source>
        <dbReference type="ARBA" id="ARBA00022679"/>
    </source>
</evidence>
<dbReference type="InterPro" id="IPR043129">
    <property type="entry name" value="ATPase_NBD"/>
</dbReference>
<gene>
    <name evidence="7" type="ORF">C8P63_11187</name>
</gene>
<dbReference type="OrthoDB" id="9805576at2"/>
<dbReference type="PANTHER" id="PTHR43095:SF2">
    <property type="entry name" value="GLUCONOKINASE"/>
    <property type="match status" value="1"/>
</dbReference>
<dbReference type="InterPro" id="IPR000577">
    <property type="entry name" value="Carb_kinase_FGGY"/>
</dbReference>
<comment type="similarity">
    <text evidence="1 4">Belongs to the FGGY kinase family.</text>
</comment>
<name>A0A2T6BUB0_9BACL</name>
<organism evidence="7 8">
    <name type="scientific">Melghirimyces profundicolus</name>
    <dbReference type="NCBI Taxonomy" id="1242148"/>
    <lineage>
        <taxon>Bacteria</taxon>
        <taxon>Bacillati</taxon>
        <taxon>Bacillota</taxon>
        <taxon>Bacilli</taxon>
        <taxon>Bacillales</taxon>
        <taxon>Thermoactinomycetaceae</taxon>
        <taxon>Melghirimyces</taxon>
    </lineage>
</organism>
<dbReference type="AlphaFoldDB" id="A0A2T6BUB0"/>
<dbReference type="Pfam" id="PF02782">
    <property type="entry name" value="FGGY_C"/>
    <property type="match status" value="1"/>
</dbReference>
<reference evidence="7 8" key="1">
    <citation type="submission" date="2018-04" db="EMBL/GenBank/DDBJ databases">
        <title>Genomic Encyclopedia of Archaeal and Bacterial Type Strains, Phase II (KMG-II): from individual species to whole genera.</title>
        <authorList>
            <person name="Goeker M."/>
        </authorList>
    </citation>
    <scope>NUCLEOTIDE SEQUENCE [LARGE SCALE GENOMIC DNA]</scope>
    <source>
        <strain evidence="7 8">DSM 45787</strain>
    </source>
</reference>